<sequence>MAPIDRTHSDTLTSSSSFSTVSFRSDFAFSLDHRDRNEVVDDECFVPKSRQSTKLSSKSKKRRLAEVHAESAPDDDGGVDVKRSRLETTIANMNHLSHHPHGAMGLGSAGANSVKHGIEQSERGPSKFASGTSSASTSLSSRAPSIASLCNLGNTCFLNSVLYTLRFTPGFLHNLHHLASDINHFHRAKRESNSLLSKTGKSKSSGSLQNGHSLTSVNVHSPVITSNIYDSDELELVVEVIDQLHDLFKTLSNTDEGAETRDPIAPSSFLTAVGRLNPLFEGNQQQDAHELLVMILTILEDIKIPQEPSSIDVQPSSSSSSNTNLSSALSAQEIPHQLSSSLSKAPPIPEKKSKTKKSGKFLPNGIGGPHTGGGASLLANGNSHSMPSVNNTSAKNTMSSSNNDLAHIGRSVSPNTNQHTSQGPHKASGENSSASSFPTPNAASPPYVLPNFVKENFEGKSVMRTRCLECEASTYRSETFTNIDVALTFEDEADADELSGKDLFLKQIMMSETLRENNKYWCEECSRLNEAQRSVQFELLPKVMVLQLKRFTAATGSKSSYMSKINDHIPTPFTLNCFCTQCMPHTAAGYPPVHSAHASNVKPRHIFKLYAVIMHLGATLASGHYIAYVKASSDSLWEYQQCQRAVSSAFSTTSSSNGIAAGSKNGVNGNNTAERKKKSIMKFLRKKDDSNIGSSSPSLPSSQASMSDFNHSGLNSMNGSDSLPVPTTCRSVNCCGVRSLSAGMDTMSMKSNSFHHRSIDSSDSDLQSSSSQTGCDPDDLWLECDDETIQPVSRKQFEDILNSRQGATTTPYLLFYQKC</sequence>
<dbReference type="EMBL" id="VCGU01000458">
    <property type="protein sequence ID" value="TRY63202.1"/>
    <property type="molecule type" value="Genomic_DNA"/>
</dbReference>
<feature type="compositionally biased region" description="Low complexity" evidence="2">
    <location>
        <begin position="193"/>
        <end position="208"/>
    </location>
</feature>
<accession>A0A553NCM4</accession>
<feature type="compositionally biased region" description="Basic and acidic residues" evidence="2">
    <location>
        <begin position="116"/>
        <end position="125"/>
    </location>
</feature>
<evidence type="ECO:0000259" key="3">
    <source>
        <dbReference type="PROSITE" id="PS50235"/>
    </source>
</evidence>
<dbReference type="AlphaFoldDB" id="A0A553NCM4"/>
<dbReference type="InterPro" id="IPR001394">
    <property type="entry name" value="Peptidase_C19_UCH"/>
</dbReference>
<dbReference type="Proteomes" id="UP000318571">
    <property type="component" value="Chromosome 10"/>
</dbReference>
<feature type="compositionally biased region" description="Low complexity" evidence="2">
    <location>
        <begin position="316"/>
        <end position="331"/>
    </location>
</feature>
<feature type="compositionally biased region" description="Low complexity" evidence="2">
    <location>
        <begin position="126"/>
        <end position="135"/>
    </location>
</feature>
<dbReference type="InterPro" id="IPR050164">
    <property type="entry name" value="Peptidase_C19"/>
</dbReference>
<comment type="caution">
    <text evidence="4">The sequence shown here is derived from an EMBL/GenBank/DDBJ whole genome shotgun (WGS) entry which is preliminary data.</text>
</comment>
<reference evidence="4 5" key="1">
    <citation type="journal article" date="2018" name="Nat. Ecol. Evol.">
        <title>Genomic signatures of mitonuclear coevolution across populations of Tigriopus californicus.</title>
        <authorList>
            <person name="Barreto F.S."/>
            <person name="Watson E.T."/>
            <person name="Lima T.G."/>
            <person name="Willett C.S."/>
            <person name="Edmands S."/>
            <person name="Li W."/>
            <person name="Burton R.S."/>
        </authorList>
    </citation>
    <scope>NUCLEOTIDE SEQUENCE [LARGE SCALE GENOMIC DNA]</scope>
    <source>
        <strain evidence="4 5">San Diego</strain>
    </source>
</reference>
<dbReference type="Gene3D" id="3.90.70.10">
    <property type="entry name" value="Cysteine proteinases"/>
    <property type="match status" value="2"/>
</dbReference>
<feature type="compositionally biased region" description="Gly residues" evidence="2">
    <location>
        <begin position="365"/>
        <end position="375"/>
    </location>
</feature>
<gene>
    <name evidence="4" type="ORF">TCAL_03541</name>
</gene>
<dbReference type="InterPro" id="IPR018200">
    <property type="entry name" value="USP_CS"/>
</dbReference>
<dbReference type="GO" id="GO:0016579">
    <property type="term" value="P:protein deubiquitination"/>
    <property type="evidence" value="ECO:0007669"/>
    <property type="project" value="InterPro"/>
</dbReference>
<dbReference type="Pfam" id="PF00443">
    <property type="entry name" value="UCH"/>
    <property type="match status" value="1"/>
</dbReference>
<feature type="region of interest" description="Disordered" evidence="2">
    <location>
        <begin position="193"/>
        <end position="213"/>
    </location>
</feature>
<feature type="domain" description="USP" evidence="3">
    <location>
        <begin position="147"/>
        <end position="819"/>
    </location>
</feature>
<dbReference type="PROSITE" id="PS50235">
    <property type="entry name" value="USP_3"/>
    <property type="match status" value="1"/>
</dbReference>
<feature type="region of interest" description="Disordered" evidence="2">
    <location>
        <begin position="309"/>
        <end position="445"/>
    </location>
</feature>
<evidence type="ECO:0000256" key="1">
    <source>
        <dbReference type="ARBA" id="ARBA00009085"/>
    </source>
</evidence>
<feature type="region of interest" description="Disordered" evidence="2">
    <location>
        <begin position="753"/>
        <end position="774"/>
    </location>
</feature>
<protein>
    <recommendedName>
        <fullName evidence="3">USP domain-containing protein</fullName>
    </recommendedName>
</protein>
<feature type="region of interest" description="Disordered" evidence="2">
    <location>
        <begin position="653"/>
        <end position="717"/>
    </location>
</feature>
<dbReference type="PROSITE" id="PS00973">
    <property type="entry name" value="USP_2"/>
    <property type="match status" value="1"/>
</dbReference>
<dbReference type="PANTHER" id="PTHR24006:SF905">
    <property type="entry name" value="UBIQUITIN CARBOXYL-TERMINAL HYDROLASE 1"/>
    <property type="match status" value="1"/>
</dbReference>
<evidence type="ECO:0000313" key="4">
    <source>
        <dbReference type="EMBL" id="TRY63202.1"/>
    </source>
</evidence>
<feature type="compositionally biased region" description="Low complexity" evidence="2">
    <location>
        <begin position="691"/>
        <end position="707"/>
    </location>
</feature>
<feature type="region of interest" description="Disordered" evidence="2">
    <location>
        <begin position="110"/>
        <end position="135"/>
    </location>
</feature>
<dbReference type="InterPro" id="IPR028889">
    <property type="entry name" value="USP"/>
</dbReference>
<dbReference type="GO" id="GO:0005829">
    <property type="term" value="C:cytosol"/>
    <property type="evidence" value="ECO:0007669"/>
    <property type="project" value="TreeGrafter"/>
</dbReference>
<dbReference type="OMA" id="MNTTCHG"/>
<dbReference type="PANTHER" id="PTHR24006">
    <property type="entry name" value="UBIQUITIN CARBOXYL-TERMINAL HYDROLASE"/>
    <property type="match status" value="1"/>
</dbReference>
<feature type="compositionally biased region" description="Polar residues" evidence="2">
    <location>
        <begin position="412"/>
        <end position="442"/>
    </location>
</feature>
<dbReference type="GO" id="GO:0004843">
    <property type="term" value="F:cysteine-type deubiquitinase activity"/>
    <property type="evidence" value="ECO:0007669"/>
    <property type="project" value="InterPro"/>
</dbReference>
<feature type="compositionally biased region" description="Basic residues" evidence="2">
    <location>
        <begin position="675"/>
        <end position="685"/>
    </location>
</feature>
<keyword evidence="5" id="KW-1185">Reference proteome</keyword>
<dbReference type="InterPro" id="IPR038765">
    <property type="entry name" value="Papain-like_cys_pep_sf"/>
</dbReference>
<evidence type="ECO:0000313" key="5">
    <source>
        <dbReference type="Proteomes" id="UP000318571"/>
    </source>
</evidence>
<feature type="compositionally biased region" description="Polar residues" evidence="2">
    <location>
        <begin position="379"/>
        <end position="404"/>
    </location>
</feature>
<evidence type="ECO:0000256" key="2">
    <source>
        <dbReference type="SAM" id="MobiDB-lite"/>
    </source>
</evidence>
<dbReference type="SUPFAM" id="SSF54001">
    <property type="entry name" value="Cysteine proteinases"/>
    <property type="match status" value="1"/>
</dbReference>
<feature type="compositionally biased region" description="Polar residues" evidence="2">
    <location>
        <begin position="708"/>
        <end position="717"/>
    </location>
</feature>
<feature type="region of interest" description="Disordered" evidence="2">
    <location>
        <begin position="40"/>
        <end position="80"/>
    </location>
</feature>
<dbReference type="GO" id="GO:0005634">
    <property type="term" value="C:nucleus"/>
    <property type="evidence" value="ECO:0007669"/>
    <property type="project" value="TreeGrafter"/>
</dbReference>
<name>A0A553NCM4_TIGCA</name>
<comment type="similarity">
    <text evidence="1">Belongs to the peptidase C19 family.</text>
</comment>
<dbReference type="STRING" id="6832.A0A553NCM4"/>
<organism evidence="4 5">
    <name type="scientific">Tigriopus californicus</name>
    <name type="common">Marine copepod</name>
    <dbReference type="NCBI Taxonomy" id="6832"/>
    <lineage>
        <taxon>Eukaryota</taxon>
        <taxon>Metazoa</taxon>
        <taxon>Ecdysozoa</taxon>
        <taxon>Arthropoda</taxon>
        <taxon>Crustacea</taxon>
        <taxon>Multicrustacea</taxon>
        <taxon>Hexanauplia</taxon>
        <taxon>Copepoda</taxon>
        <taxon>Harpacticoida</taxon>
        <taxon>Harpacticidae</taxon>
        <taxon>Tigriopus</taxon>
    </lineage>
</organism>
<proteinExistence type="inferred from homology"/>